<dbReference type="InterPro" id="IPR024071">
    <property type="entry name" value="S-Me-THD_C_sf"/>
</dbReference>
<dbReference type="Gene3D" id="2.40.390.10">
    <property type="entry name" value="CV3147-like"/>
    <property type="match status" value="1"/>
</dbReference>
<keyword evidence="4" id="KW-1185">Reference proteome</keyword>
<dbReference type="RefSeq" id="WP_171201290.1">
    <property type="nucleotide sequence ID" value="NZ_JABEND010000016.1"/>
</dbReference>
<sequence length="374" mass="38791">MSVSTVGSSRLYPADLDRFLRGAALLGSGGGGEAALFGARLVDQLPSDGLELVSMAEAVAAGLGTVAAVGMIGATSVLTEKLPNGNEIAGSVVAAERWCGRRIDAVMPVEAAGVNAILPVLTAAQLGLPLVDADFTGRALPRFDQLSLVVARPQLLRSATLAQPGGQLLVLDKCSPAELERAVRAYVGHSGGWAGATFGPFPLGELAGAACEGTLARALALGGWLTAEALERLDELAGAVLARGRVIEVVRSQGQQFTRSSFAVAAADGALLRIEAENEYVAAIRDGLPVATSPELICVLDRRTAEPIAVERLRFGDDVQVVALTGPPWWRAEARRLAAVGPRAFGVDLDPVLLSQPGRERDAVDPVASTGERR</sequence>
<evidence type="ECO:0000313" key="4">
    <source>
        <dbReference type="Proteomes" id="UP000562984"/>
    </source>
</evidence>
<evidence type="ECO:0000313" key="3">
    <source>
        <dbReference type="EMBL" id="NNG37589.1"/>
    </source>
</evidence>
<dbReference type="EMBL" id="JABEND010000016">
    <property type="protein sequence ID" value="NNG37589.1"/>
    <property type="molecule type" value="Genomic_DNA"/>
</dbReference>
<reference evidence="3 4" key="1">
    <citation type="submission" date="2020-05" db="EMBL/GenBank/DDBJ databases">
        <title>Nakamurella sp. DB0629 isolated from air conditioner.</title>
        <authorList>
            <person name="Kim D.H."/>
            <person name="Kim D.-U."/>
        </authorList>
    </citation>
    <scope>NUCLEOTIDE SEQUENCE [LARGE SCALE GENOMIC DNA]</scope>
    <source>
        <strain evidence="3 4">DB0629</strain>
    </source>
</reference>
<dbReference type="InterPro" id="IPR048350">
    <property type="entry name" value="S-Me-THD-like_C"/>
</dbReference>
<feature type="domain" description="S-Me-THD-like C-terminal" evidence="2">
    <location>
        <begin position="177"/>
        <end position="350"/>
    </location>
</feature>
<dbReference type="Pfam" id="PF06032">
    <property type="entry name" value="S-Me-THD_N"/>
    <property type="match status" value="1"/>
</dbReference>
<protein>
    <submittedName>
        <fullName evidence="3">DUF917 domain-containing protein</fullName>
    </submittedName>
</protein>
<dbReference type="InterPro" id="IPR010318">
    <property type="entry name" value="S-Me-THD_N"/>
</dbReference>
<dbReference type="SUPFAM" id="SSF160991">
    <property type="entry name" value="CV3147-like"/>
    <property type="match status" value="1"/>
</dbReference>
<feature type="domain" description="S-Me-THD N-terminal" evidence="1">
    <location>
        <begin position="15"/>
        <end position="170"/>
    </location>
</feature>
<organism evidence="3 4">
    <name type="scientific">Nakamurella aerolata</name>
    <dbReference type="NCBI Taxonomy" id="1656892"/>
    <lineage>
        <taxon>Bacteria</taxon>
        <taxon>Bacillati</taxon>
        <taxon>Actinomycetota</taxon>
        <taxon>Actinomycetes</taxon>
        <taxon>Nakamurellales</taxon>
        <taxon>Nakamurellaceae</taxon>
        <taxon>Nakamurella</taxon>
    </lineage>
</organism>
<name>A0A849AAP7_9ACTN</name>
<dbReference type="Pfam" id="PF20906">
    <property type="entry name" value="S-Me-THD_C"/>
    <property type="match status" value="1"/>
</dbReference>
<dbReference type="InterPro" id="IPR027479">
    <property type="entry name" value="S-Me-THD_N_sf"/>
</dbReference>
<evidence type="ECO:0000259" key="1">
    <source>
        <dbReference type="Pfam" id="PF06032"/>
    </source>
</evidence>
<dbReference type="AlphaFoldDB" id="A0A849AAP7"/>
<evidence type="ECO:0000259" key="2">
    <source>
        <dbReference type="Pfam" id="PF20906"/>
    </source>
</evidence>
<comment type="caution">
    <text evidence="3">The sequence shown here is derived from an EMBL/GenBank/DDBJ whole genome shotgun (WGS) entry which is preliminary data.</text>
</comment>
<dbReference type="Gene3D" id="3.40.1610.10">
    <property type="entry name" value="CV3147-like domain"/>
    <property type="match status" value="1"/>
</dbReference>
<proteinExistence type="predicted"/>
<accession>A0A849AAP7</accession>
<gene>
    <name evidence="3" type="ORF">HKD39_18165</name>
</gene>
<dbReference type="Proteomes" id="UP000562984">
    <property type="component" value="Unassembled WGS sequence"/>
</dbReference>